<protein>
    <submittedName>
        <fullName evidence="1">Uncharacterized protein</fullName>
    </submittedName>
</protein>
<dbReference type="Proteomes" id="UP000664399">
    <property type="component" value="Unassembled WGS sequence"/>
</dbReference>
<proteinExistence type="predicted"/>
<reference evidence="1 2" key="1">
    <citation type="submission" date="2021-03" db="EMBL/GenBank/DDBJ databases">
        <title>The complete genome sequence of Acetobacter suratthaniensis TBRC 1719.</title>
        <authorList>
            <person name="Charoenyingcharoen P."/>
            <person name="Yukphan P."/>
        </authorList>
    </citation>
    <scope>NUCLEOTIDE SEQUENCE [LARGE SCALE GENOMIC DNA]</scope>
    <source>
        <strain evidence="1 2">TBRC 1719</strain>
    </source>
</reference>
<dbReference type="RefSeq" id="WP_207855123.1">
    <property type="nucleotide sequence ID" value="NZ_JAFVMG010000016.1"/>
</dbReference>
<sequence length="99" mass="11092">MNTHPARPYAAAVADGLFSLVALPPLMAGEIDRYERAILALQTARDALDWPLFTDRPLAAMQTVFCDENIGELVQAVRDLHERYSTSAQARCRNENEFL</sequence>
<organism evidence="1 2">
    <name type="scientific">Acetobacter suratthaniensis</name>
    <dbReference type="NCBI Taxonomy" id="1502841"/>
    <lineage>
        <taxon>Bacteria</taxon>
        <taxon>Pseudomonadati</taxon>
        <taxon>Pseudomonadota</taxon>
        <taxon>Alphaproteobacteria</taxon>
        <taxon>Acetobacterales</taxon>
        <taxon>Acetobacteraceae</taxon>
        <taxon>Acetobacter</taxon>
    </lineage>
</organism>
<name>A0ABS3LPG9_9PROT</name>
<evidence type="ECO:0000313" key="1">
    <source>
        <dbReference type="EMBL" id="MBO1329263.1"/>
    </source>
</evidence>
<evidence type="ECO:0000313" key="2">
    <source>
        <dbReference type="Proteomes" id="UP000664399"/>
    </source>
</evidence>
<accession>A0ABS3LPG9</accession>
<dbReference type="EMBL" id="JAFVMG010000016">
    <property type="protein sequence ID" value="MBO1329263.1"/>
    <property type="molecule type" value="Genomic_DNA"/>
</dbReference>
<comment type="caution">
    <text evidence="1">The sequence shown here is derived from an EMBL/GenBank/DDBJ whole genome shotgun (WGS) entry which is preliminary data.</text>
</comment>
<gene>
    <name evidence="1" type="ORF">J2D75_12360</name>
</gene>
<keyword evidence="2" id="KW-1185">Reference proteome</keyword>